<feature type="non-terminal residue" evidence="1">
    <location>
        <position position="1"/>
    </location>
</feature>
<accession>A0A0B6XZG6</accession>
<proteinExistence type="predicted"/>
<reference evidence="1" key="1">
    <citation type="submission" date="2014-12" db="EMBL/GenBank/DDBJ databases">
        <title>Insight into the proteome of Arion vulgaris.</title>
        <authorList>
            <person name="Aradska J."/>
            <person name="Bulat T."/>
            <person name="Smidak R."/>
            <person name="Sarate P."/>
            <person name="Gangsoo J."/>
            <person name="Sialana F."/>
            <person name="Bilban M."/>
            <person name="Lubec G."/>
        </authorList>
    </citation>
    <scope>NUCLEOTIDE SEQUENCE</scope>
    <source>
        <tissue evidence="1">Skin</tissue>
    </source>
</reference>
<organism evidence="1">
    <name type="scientific">Arion vulgaris</name>
    <dbReference type="NCBI Taxonomy" id="1028688"/>
    <lineage>
        <taxon>Eukaryota</taxon>
        <taxon>Metazoa</taxon>
        <taxon>Spiralia</taxon>
        <taxon>Lophotrochozoa</taxon>
        <taxon>Mollusca</taxon>
        <taxon>Gastropoda</taxon>
        <taxon>Heterobranchia</taxon>
        <taxon>Euthyneura</taxon>
        <taxon>Panpulmonata</taxon>
        <taxon>Eupulmonata</taxon>
        <taxon>Stylommatophora</taxon>
        <taxon>Helicina</taxon>
        <taxon>Arionoidea</taxon>
        <taxon>Arionidae</taxon>
        <taxon>Arion</taxon>
    </lineage>
</organism>
<gene>
    <name evidence="1" type="primary">ORF5641</name>
</gene>
<dbReference type="EMBL" id="HACG01002051">
    <property type="protein sequence ID" value="CEK48916.1"/>
    <property type="molecule type" value="Transcribed_RNA"/>
</dbReference>
<sequence>VMVVDMGDMVEDTVDMVEDMVADMDTMVKLMNLVTFDKSYLTIVEELTVSRGGHIYCYNNMQ</sequence>
<evidence type="ECO:0000313" key="1">
    <source>
        <dbReference type="EMBL" id="CEK48916.1"/>
    </source>
</evidence>
<dbReference type="AlphaFoldDB" id="A0A0B6XZG6"/>
<protein>
    <submittedName>
        <fullName evidence="1">Uncharacterized protein</fullName>
    </submittedName>
</protein>
<name>A0A0B6XZG6_9EUPU</name>